<keyword evidence="1" id="KW-0732">Signal</keyword>
<dbReference type="SUPFAM" id="SSF56112">
    <property type="entry name" value="Protein kinase-like (PK-like)"/>
    <property type="match status" value="1"/>
</dbReference>
<protein>
    <recommendedName>
        <fullName evidence="4">Protein kinase domain-containing protein</fullName>
    </recommendedName>
</protein>
<organism evidence="2 3">
    <name type="scientific">Beta vulgaris subsp. vulgaris</name>
    <name type="common">Beet</name>
    <dbReference type="NCBI Taxonomy" id="3555"/>
    <lineage>
        <taxon>Eukaryota</taxon>
        <taxon>Viridiplantae</taxon>
        <taxon>Streptophyta</taxon>
        <taxon>Embryophyta</taxon>
        <taxon>Tracheophyta</taxon>
        <taxon>Spermatophyta</taxon>
        <taxon>Magnoliopsida</taxon>
        <taxon>eudicotyledons</taxon>
        <taxon>Gunneridae</taxon>
        <taxon>Pentapetalae</taxon>
        <taxon>Caryophyllales</taxon>
        <taxon>Chenopodiaceae</taxon>
        <taxon>Betoideae</taxon>
        <taxon>Beta</taxon>
    </lineage>
</organism>
<dbReference type="InterPro" id="IPR011009">
    <property type="entry name" value="Kinase-like_dom_sf"/>
</dbReference>
<gene>
    <name evidence="2" type="ORF">BVRB_025470</name>
</gene>
<feature type="signal peptide" evidence="1">
    <location>
        <begin position="1"/>
        <end position="27"/>
    </location>
</feature>
<name>A0A0J8B2E4_BETVV</name>
<evidence type="ECO:0000313" key="2">
    <source>
        <dbReference type="EMBL" id="KMS94033.1"/>
    </source>
</evidence>
<keyword evidence="3" id="KW-1185">Reference proteome</keyword>
<dbReference type="AlphaFoldDB" id="A0A0J8B2E4"/>
<sequence>VHFMHAFSFLIFTWSDLFFCHLALTDAGNSMVKVEVNFPDRQMFDHDLVRHALDICCLFRDAPEQLTLTSVILALALHRIFISKDYSLLIQMPELNDEQLRRALALSLANRHHSFMEELQNQNASLYERFCRLLPGKLFRKPPAPYYLLTRPTKTRIRKLDNLEDDYELLDIVGKSDVAKVYRARCLRDGCNMEVAIKVLEMRSPMEVE</sequence>
<accession>A0A0J8B2E4</accession>
<dbReference type="Gramene" id="KMS94033">
    <property type="protein sequence ID" value="KMS94033"/>
    <property type="gene ID" value="BVRB_025470"/>
</dbReference>
<feature type="non-terminal residue" evidence="2">
    <location>
        <position position="1"/>
    </location>
</feature>
<evidence type="ECO:0000256" key="1">
    <source>
        <dbReference type="SAM" id="SignalP"/>
    </source>
</evidence>
<feature type="non-terminal residue" evidence="2">
    <location>
        <position position="209"/>
    </location>
</feature>
<dbReference type="Gene3D" id="3.30.200.20">
    <property type="entry name" value="Phosphorylase Kinase, domain 1"/>
    <property type="match status" value="1"/>
</dbReference>
<dbReference type="Proteomes" id="UP000035740">
    <property type="component" value="Unassembled WGS sequence"/>
</dbReference>
<dbReference type="EMBL" id="KQ096682">
    <property type="protein sequence ID" value="KMS94033.1"/>
    <property type="molecule type" value="Genomic_DNA"/>
</dbReference>
<evidence type="ECO:0008006" key="4">
    <source>
        <dbReference type="Google" id="ProtNLM"/>
    </source>
</evidence>
<feature type="chain" id="PRO_5005294366" description="Protein kinase domain-containing protein" evidence="1">
    <location>
        <begin position="28"/>
        <end position="209"/>
    </location>
</feature>
<proteinExistence type="predicted"/>
<evidence type="ECO:0000313" key="3">
    <source>
        <dbReference type="Proteomes" id="UP000035740"/>
    </source>
</evidence>
<reference evidence="2 3" key="1">
    <citation type="journal article" date="2014" name="Nature">
        <title>The genome of the recently domesticated crop plant sugar beet (Beta vulgaris).</title>
        <authorList>
            <person name="Dohm J.C."/>
            <person name="Minoche A.E."/>
            <person name="Holtgrawe D."/>
            <person name="Capella-Gutierrez S."/>
            <person name="Zakrzewski F."/>
            <person name="Tafer H."/>
            <person name="Rupp O."/>
            <person name="Sorensen T.R."/>
            <person name="Stracke R."/>
            <person name="Reinhardt R."/>
            <person name="Goesmann A."/>
            <person name="Kraft T."/>
            <person name="Schulz B."/>
            <person name="Stadler P.F."/>
            <person name="Schmidt T."/>
            <person name="Gabaldon T."/>
            <person name="Lehrach H."/>
            <person name="Weisshaar B."/>
            <person name="Himmelbauer H."/>
        </authorList>
    </citation>
    <scope>NUCLEOTIDE SEQUENCE [LARGE SCALE GENOMIC DNA]</scope>
    <source>
        <tissue evidence="2">Taproot</tissue>
    </source>
</reference>